<dbReference type="RefSeq" id="WP_348739301.1">
    <property type="nucleotide sequence ID" value="NZ_CAXJRC010000041.1"/>
</dbReference>
<gene>
    <name evidence="3" type="ORF">T190115A13A_40227</name>
</gene>
<keyword evidence="1" id="KW-1133">Transmembrane helix</keyword>
<feature type="transmembrane region" description="Helical" evidence="1">
    <location>
        <begin position="79"/>
        <end position="104"/>
    </location>
</feature>
<evidence type="ECO:0000313" key="3">
    <source>
        <dbReference type="EMBL" id="CAL2107705.1"/>
    </source>
</evidence>
<evidence type="ECO:0000259" key="2">
    <source>
        <dbReference type="Pfam" id="PF06580"/>
    </source>
</evidence>
<keyword evidence="4" id="KW-1185">Reference proteome</keyword>
<name>A0ABM9PPM6_9FLAO</name>
<organism evidence="3 4">
    <name type="scientific">Tenacibaculum vairaonense</name>
    <dbReference type="NCBI Taxonomy" id="3137860"/>
    <lineage>
        <taxon>Bacteria</taxon>
        <taxon>Pseudomonadati</taxon>
        <taxon>Bacteroidota</taxon>
        <taxon>Flavobacteriia</taxon>
        <taxon>Flavobacteriales</taxon>
        <taxon>Flavobacteriaceae</taxon>
        <taxon>Tenacibaculum</taxon>
    </lineage>
</organism>
<evidence type="ECO:0000313" key="4">
    <source>
        <dbReference type="Proteomes" id="UP001497602"/>
    </source>
</evidence>
<sequence>MKKLFIHQPLFRLLSPVISGVVVYLLLLLVNNNVAQLQEEFLSQELYVCIGLSYIIQELSRVLLILFKKLNNIKSTLILLLTQVFVAILLCICIVTVCITIYYKKILGFSPNMEELWLFNSIFCSMTLIYILLFISHQYLHTVNTKKLTKEQEYRQYIEEEFKEFKQGINPELLFESLENLLVLIQNDKDITDDFIDYLATIYRYILSSKEKQLVLAEEELNTVEVLVSLFNYLPYRNVKLINNLKSSFYVVPRSILFIVEQIIRTTIISSKLELEIVLNESKKEFMISYLTNDKLTTPFNEENLKEIKRVYSVYNENELIISTTDINRILTIPKLTTKTQKTI</sequence>
<feature type="transmembrane region" description="Helical" evidence="1">
    <location>
        <begin position="45"/>
        <end position="67"/>
    </location>
</feature>
<dbReference type="Pfam" id="PF06580">
    <property type="entry name" value="His_kinase"/>
    <property type="match status" value="1"/>
</dbReference>
<keyword evidence="3" id="KW-0418">Kinase</keyword>
<reference evidence="3 4" key="1">
    <citation type="submission" date="2024-05" db="EMBL/GenBank/DDBJ databases">
        <authorList>
            <person name="Duchaud E."/>
        </authorList>
    </citation>
    <scope>NUCLEOTIDE SEQUENCE [LARGE SCALE GENOMIC DNA]</scope>
    <source>
        <strain evidence="3">Ena-SAMPLE-TAB-13-05-2024-13:56:06:370-140305</strain>
    </source>
</reference>
<feature type="domain" description="Signal transduction histidine kinase internal region" evidence="2">
    <location>
        <begin position="161"/>
        <end position="229"/>
    </location>
</feature>
<evidence type="ECO:0000256" key="1">
    <source>
        <dbReference type="SAM" id="Phobius"/>
    </source>
</evidence>
<keyword evidence="1" id="KW-0472">Membrane</keyword>
<keyword evidence="3" id="KW-0808">Transferase</keyword>
<proteinExistence type="predicted"/>
<dbReference type="Proteomes" id="UP001497602">
    <property type="component" value="Unassembled WGS sequence"/>
</dbReference>
<feature type="transmembrane region" description="Helical" evidence="1">
    <location>
        <begin position="116"/>
        <end position="140"/>
    </location>
</feature>
<feature type="transmembrane region" description="Helical" evidence="1">
    <location>
        <begin position="12"/>
        <end position="30"/>
    </location>
</feature>
<accession>A0ABM9PPM6</accession>
<dbReference type="GO" id="GO:0016301">
    <property type="term" value="F:kinase activity"/>
    <property type="evidence" value="ECO:0007669"/>
    <property type="project" value="UniProtKB-KW"/>
</dbReference>
<protein>
    <submittedName>
        <fullName evidence="3">Two-component system sensor histidine kinase</fullName>
    </submittedName>
</protein>
<dbReference type="EMBL" id="CAXJRC010000041">
    <property type="protein sequence ID" value="CAL2107705.1"/>
    <property type="molecule type" value="Genomic_DNA"/>
</dbReference>
<dbReference type="InterPro" id="IPR010559">
    <property type="entry name" value="Sig_transdc_His_kin_internal"/>
</dbReference>
<comment type="caution">
    <text evidence="3">The sequence shown here is derived from an EMBL/GenBank/DDBJ whole genome shotgun (WGS) entry which is preliminary data.</text>
</comment>
<keyword evidence="1" id="KW-0812">Transmembrane</keyword>